<dbReference type="CDD" id="cd06587">
    <property type="entry name" value="VOC"/>
    <property type="match status" value="1"/>
</dbReference>
<proteinExistence type="predicted"/>
<dbReference type="PANTHER" id="PTHR35908">
    <property type="entry name" value="HYPOTHETICAL FUSION PROTEIN"/>
    <property type="match status" value="1"/>
</dbReference>
<organism evidence="2 3">
    <name type="scientific">Amycolatopsis xylanica</name>
    <dbReference type="NCBI Taxonomy" id="589385"/>
    <lineage>
        <taxon>Bacteria</taxon>
        <taxon>Bacillati</taxon>
        <taxon>Actinomycetota</taxon>
        <taxon>Actinomycetes</taxon>
        <taxon>Pseudonocardiales</taxon>
        <taxon>Pseudonocardiaceae</taxon>
        <taxon>Amycolatopsis</taxon>
    </lineage>
</organism>
<sequence length="130" mass="14579">MTSIIAITVDCQDAEKLAAFWQQALGYAETRRWRDGHGLTYVELRGKSGIPLLFQPVGEGKRVKNRVHIDIAPAELGQYAEIDRLTTLGARVLTDDPAEHFVVLADPEGNEFCVLPQRDPDELVRDEHVQ</sequence>
<evidence type="ECO:0000313" key="3">
    <source>
        <dbReference type="Proteomes" id="UP000199515"/>
    </source>
</evidence>
<name>A0A1H3RL54_9PSEU</name>
<feature type="domain" description="Glyoxalase-like" evidence="1">
    <location>
        <begin position="7"/>
        <end position="115"/>
    </location>
</feature>
<dbReference type="AlphaFoldDB" id="A0A1H3RL54"/>
<reference evidence="2 3" key="1">
    <citation type="submission" date="2016-10" db="EMBL/GenBank/DDBJ databases">
        <authorList>
            <person name="de Groot N.N."/>
        </authorList>
    </citation>
    <scope>NUCLEOTIDE SEQUENCE [LARGE SCALE GENOMIC DNA]</scope>
    <source>
        <strain evidence="2 3">CPCC 202699</strain>
    </source>
</reference>
<dbReference type="InterPro" id="IPR041581">
    <property type="entry name" value="Glyoxalase_6"/>
</dbReference>
<dbReference type="EMBL" id="FNON01000011">
    <property type="protein sequence ID" value="SDZ26396.1"/>
    <property type="molecule type" value="Genomic_DNA"/>
</dbReference>
<accession>A0A1H3RL54</accession>
<evidence type="ECO:0000313" key="2">
    <source>
        <dbReference type="EMBL" id="SDZ26396.1"/>
    </source>
</evidence>
<keyword evidence="3" id="KW-1185">Reference proteome</keyword>
<dbReference type="SUPFAM" id="SSF54593">
    <property type="entry name" value="Glyoxalase/Bleomycin resistance protein/Dihydroxybiphenyl dioxygenase"/>
    <property type="match status" value="1"/>
</dbReference>
<dbReference type="RefSeq" id="WP_091297972.1">
    <property type="nucleotide sequence ID" value="NZ_FNON01000011.1"/>
</dbReference>
<gene>
    <name evidence="2" type="ORF">SAMN05421504_111170</name>
</gene>
<dbReference type="InterPro" id="IPR029068">
    <property type="entry name" value="Glyas_Bleomycin-R_OHBP_Dase"/>
</dbReference>
<dbReference type="Pfam" id="PF18029">
    <property type="entry name" value="Glyoxalase_6"/>
    <property type="match status" value="1"/>
</dbReference>
<evidence type="ECO:0000259" key="1">
    <source>
        <dbReference type="Pfam" id="PF18029"/>
    </source>
</evidence>
<protein>
    <recommendedName>
        <fullName evidence="1">Glyoxalase-like domain-containing protein</fullName>
    </recommendedName>
</protein>
<dbReference type="PANTHER" id="PTHR35908:SF1">
    <property type="entry name" value="CONSERVED PROTEIN"/>
    <property type="match status" value="1"/>
</dbReference>
<dbReference type="Gene3D" id="3.10.180.10">
    <property type="entry name" value="2,3-Dihydroxybiphenyl 1,2-Dioxygenase, domain 1"/>
    <property type="match status" value="1"/>
</dbReference>
<dbReference type="Proteomes" id="UP000199515">
    <property type="component" value="Unassembled WGS sequence"/>
</dbReference>
<dbReference type="OrthoDB" id="3212826at2"/>
<dbReference type="STRING" id="589385.SAMN05421504_111170"/>